<dbReference type="Proteomes" id="UP000663832">
    <property type="component" value="Unassembled WGS sequence"/>
</dbReference>
<evidence type="ECO:0000259" key="1">
    <source>
        <dbReference type="PROSITE" id="PS50181"/>
    </source>
</evidence>
<dbReference type="PROSITE" id="PS50181">
    <property type="entry name" value="FBOX"/>
    <property type="match status" value="1"/>
</dbReference>
<reference evidence="2" key="1">
    <citation type="submission" date="2021-02" db="EMBL/GenBank/DDBJ databases">
        <authorList>
            <person name="Nowell W R."/>
        </authorList>
    </citation>
    <scope>NUCLEOTIDE SEQUENCE</scope>
</reference>
<name>A0A813VCQ7_9BILA</name>
<dbReference type="SUPFAM" id="SSF52047">
    <property type="entry name" value="RNI-like"/>
    <property type="match status" value="1"/>
</dbReference>
<evidence type="ECO:0000313" key="4">
    <source>
        <dbReference type="Proteomes" id="UP000663832"/>
    </source>
</evidence>
<gene>
    <name evidence="2" type="ORF">BJG266_LOCUS6988</name>
    <name evidence="3" type="ORF">QVE165_LOCUS18667</name>
</gene>
<dbReference type="EMBL" id="CAJNOM010000111">
    <property type="protein sequence ID" value="CAF1070555.1"/>
    <property type="molecule type" value="Genomic_DNA"/>
</dbReference>
<proteinExistence type="predicted"/>
<keyword evidence="4" id="KW-1185">Reference proteome</keyword>
<evidence type="ECO:0000313" key="3">
    <source>
        <dbReference type="EMBL" id="CAF1070555.1"/>
    </source>
</evidence>
<protein>
    <recommendedName>
        <fullName evidence="1">F-box domain-containing protein</fullName>
    </recommendedName>
</protein>
<feature type="domain" description="F-box" evidence="1">
    <location>
        <begin position="8"/>
        <end position="56"/>
    </location>
</feature>
<evidence type="ECO:0000313" key="2">
    <source>
        <dbReference type="EMBL" id="CAF0834790.1"/>
    </source>
</evidence>
<organism evidence="2 5">
    <name type="scientific">Adineta steineri</name>
    <dbReference type="NCBI Taxonomy" id="433720"/>
    <lineage>
        <taxon>Eukaryota</taxon>
        <taxon>Metazoa</taxon>
        <taxon>Spiralia</taxon>
        <taxon>Gnathifera</taxon>
        <taxon>Rotifera</taxon>
        <taxon>Eurotatoria</taxon>
        <taxon>Bdelloidea</taxon>
        <taxon>Adinetida</taxon>
        <taxon>Adinetidae</taxon>
        <taxon>Adineta</taxon>
    </lineage>
</organism>
<sequence length="370" mass="43674">MKNRISISSKLETFPNEIFFEIFDRLLPSDLYQAFYGLNTRLNTILNDSRMRFRDNISSLNSKEFHSYIQNILPQILNRLVSFTFGTYDTDEYQQASCFLHTYSIDLTHFQHLRTLVIIKMTISDVQIIQSAVIRLIHLVNLRLSVDSNDVGRLSVVNITNDLLLGSRLKHVKMDMCARIVFENINQISNIEQLSIVWCQLQELTHLLQYTPQLYTLKATVSGLNNSQNWIEKFPINFTQQYNLRLRSLKLVIDSILFDHLLLFLQQLTELRSLWLLLNHYEYMNVDKWENLFKSSLVKLDQLDLTIALMKPILPVQTILFSTPSLICEKFNTKFWFDRGWCAKLHEYDHCIRLIVLNNMISTIKRLKRQ</sequence>
<dbReference type="InterPro" id="IPR001810">
    <property type="entry name" value="F-box_dom"/>
</dbReference>
<dbReference type="AlphaFoldDB" id="A0A813VCQ7"/>
<dbReference type="Proteomes" id="UP000663877">
    <property type="component" value="Unassembled WGS sequence"/>
</dbReference>
<dbReference type="EMBL" id="CAJNOI010000020">
    <property type="protein sequence ID" value="CAF0834790.1"/>
    <property type="molecule type" value="Genomic_DNA"/>
</dbReference>
<comment type="caution">
    <text evidence="2">The sequence shown here is derived from an EMBL/GenBank/DDBJ whole genome shotgun (WGS) entry which is preliminary data.</text>
</comment>
<accession>A0A813VCQ7</accession>
<dbReference type="OrthoDB" id="10003062at2759"/>
<evidence type="ECO:0000313" key="5">
    <source>
        <dbReference type="Proteomes" id="UP000663877"/>
    </source>
</evidence>